<evidence type="ECO:0000313" key="5">
    <source>
        <dbReference type="Proteomes" id="UP001185631"/>
    </source>
</evidence>
<reference evidence="2" key="1">
    <citation type="submission" date="2022-02" db="EMBL/GenBank/DDBJ databases">
        <title>Corynebacterium sp. from urogenital microbiome.</title>
        <authorList>
            <person name="Cappelli E.A."/>
            <person name="Ribeiro T.G."/>
            <person name="Peixe L."/>
        </authorList>
    </citation>
    <scope>NUCLEOTIDE SEQUENCE</scope>
    <source>
        <strain evidence="2">C8Ua_181</strain>
    </source>
</reference>
<sequence>MSEEKKTSQGHAAPTSQATNGIGTPSPHWKTVSVYKGHELSNTVGIYKPAKP</sequence>
<evidence type="ECO:0000313" key="4">
    <source>
        <dbReference type="Proteomes" id="UP001146430"/>
    </source>
</evidence>
<dbReference type="RefSeq" id="WP_269945620.1">
    <property type="nucleotide sequence ID" value="NZ_JAKMUU010000001.1"/>
</dbReference>
<proteinExistence type="predicted"/>
<comment type="caution">
    <text evidence="2">The sequence shown here is derived from an EMBL/GenBank/DDBJ whole genome shotgun (WGS) entry which is preliminary data.</text>
</comment>
<organism evidence="2 4">
    <name type="scientific">Corynebacterium curieae</name>
    <dbReference type="NCBI Taxonomy" id="2913500"/>
    <lineage>
        <taxon>Bacteria</taxon>
        <taxon>Bacillati</taxon>
        <taxon>Actinomycetota</taxon>
        <taxon>Actinomycetes</taxon>
        <taxon>Mycobacteriales</taxon>
        <taxon>Corynebacteriaceae</taxon>
        <taxon>Corynebacterium</taxon>
    </lineage>
</organism>
<dbReference type="Proteomes" id="UP001146430">
    <property type="component" value="Unassembled WGS sequence"/>
</dbReference>
<dbReference type="Proteomes" id="UP001185631">
    <property type="component" value="Unassembled WGS sequence"/>
</dbReference>
<evidence type="ECO:0000256" key="1">
    <source>
        <dbReference type="SAM" id="MobiDB-lite"/>
    </source>
</evidence>
<reference evidence="3 5" key="2">
    <citation type="submission" date="2023-08" db="EMBL/GenBank/DDBJ databases">
        <title>Genomic characterization of the C. tuberculostearicum species complex, a ubiquitous member of the human skin microbiome.</title>
        <authorList>
            <person name="Ahmed N."/>
            <person name="Deming C."/>
            <person name="Conlan S."/>
            <person name="Segre J."/>
        </authorList>
    </citation>
    <scope>NUCLEOTIDE SEQUENCE [LARGE SCALE GENOMIC DNA]</scope>
    <source>
        <strain evidence="3 5">CTNIH19</strain>
    </source>
</reference>
<name>A0A9X3RSW0_9CORY</name>
<dbReference type="EMBL" id="JAVBID010000006">
    <property type="protein sequence ID" value="MDV2424020.1"/>
    <property type="molecule type" value="Genomic_DNA"/>
</dbReference>
<accession>A0A9X3RSW0</accession>
<feature type="compositionally biased region" description="Polar residues" evidence="1">
    <location>
        <begin position="14"/>
        <end position="23"/>
    </location>
</feature>
<gene>
    <name evidence="2" type="ORF">L8V01_02780</name>
    <name evidence="3" type="ORF">RAE13_06290</name>
</gene>
<feature type="region of interest" description="Disordered" evidence="1">
    <location>
        <begin position="1"/>
        <end position="30"/>
    </location>
</feature>
<keyword evidence="5" id="KW-1185">Reference proteome</keyword>
<protein>
    <submittedName>
        <fullName evidence="2">Uncharacterized protein</fullName>
    </submittedName>
</protein>
<dbReference type="AlphaFoldDB" id="A0A9X3RSW0"/>
<evidence type="ECO:0000313" key="2">
    <source>
        <dbReference type="EMBL" id="MCZ9306411.1"/>
    </source>
</evidence>
<dbReference type="EMBL" id="JAKMUU010000001">
    <property type="protein sequence ID" value="MCZ9306411.1"/>
    <property type="molecule type" value="Genomic_DNA"/>
</dbReference>
<evidence type="ECO:0000313" key="3">
    <source>
        <dbReference type="EMBL" id="MDV2424020.1"/>
    </source>
</evidence>